<evidence type="ECO:0000256" key="3">
    <source>
        <dbReference type="ARBA" id="ARBA00022475"/>
    </source>
</evidence>
<evidence type="ECO:0000313" key="8">
    <source>
        <dbReference type="EMBL" id="HGG99683.1"/>
    </source>
</evidence>
<evidence type="ECO:0000256" key="5">
    <source>
        <dbReference type="ARBA" id="ARBA00022989"/>
    </source>
</evidence>
<gene>
    <name evidence="8" type="ORF">ENV75_04450</name>
</gene>
<dbReference type="InterPro" id="IPR005614">
    <property type="entry name" value="NrfD-like"/>
</dbReference>
<evidence type="ECO:0000256" key="2">
    <source>
        <dbReference type="ARBA" id="ARBA00008929"/>
    </source>
</evidence>
<dbReference type="Pfam" id="PF03916">
    <property type="entry name" value="NrfD"/>
    <property type="match status" value="1"/>
</dbReference>
<evidence type="ECO:0000256" key="6">
    <source>
        <dbReference type="ARBA" id="ARBA00023136"/>
    </source>
</evidence>
<sequence>MTTNNNSWFREKILLGKSFSEWIKENITLGNAILYFIFLLGLFAMIYRLIVGLGPSTNLSDTYPWGFWIGFDILVGIALAAPGLTVGTAVHLFGMKDYHHFARPAILSSLTGYVFAVYALMFDLGRYYRVPYLIGWSWGFESILFLIGWHFFLYINICLIEWAPALFEWLNLEKARRFFSKLAIWATIFGVIIAGGHQSALGGLFLVAPSKVHPLWYSALLPAFFLLSAVFAGISMVIVEGTITHRVFREQLKDLDHADFDRKTIGLGKATAAALYIYLILKVFDLAHYDKWHYLNTPFGWWYLLELVGFVLIPALAFTSAVRTGNAKLVRIAGFVTAFGVILNRLNVSLVAYNWYLPFSQKYYPKWTELALTAGVIAMLLITYRFIVNRMAILREHSH</sequence>
<feature type="transmembrane region" description="Helical" evidence="7">
    <location>
        <begin position="219"/>
        <end position="243"/>
    </location>
</feature>
<feature type="transmembrane region" description="Helical" evidence="7">
    <location>
        <begin position="65"/>
        <end position="93"/>
    </location>
</feature>
<feature type="transmembrane region" description="Helical" evidence="7">
    <location>
        <begin position="182"/>
        <end position="207"/>
    </location>
</feature>
<dbReference type="EMBL" id="DTHO01000049">
    <property type="protein sequence ID" value="HGG99683.1"/>
    <property type="molecule type" value="Genomic_DNA"/>
</dbReference>
<proteinExistence type="inferred from homology"/>
<feature type="transmembrane region" description="Helical" evidence="7">
    <location>
        <begin position="329"/>
        <end position="350"/>
    </location>
</feature>
<comment type="subcellular location">
    <subcellularLocation>
        <location evidence="1">Cell membrane</location>
        <topology evidence="1">Multi-pass membrane protein</topology>
    </subcellularLocation>
</comment>
<name>A0A7C4EKL8_9BACT</name>
<dbReference type="GO" id="GO:0009061">
    <property type="term" value="P:anaerobic respiration"/>
    <property type="evidence" value="ECO:0007669"/>
    <property type="project" value="TreeGrafter"/>
</dbReference>
<feature type="transmembrane region" description="Helical" evidence="7">
    <location>
        <begin position="264"/>
        <end position="281"/>
    </location>
</feature>
<dbReference type="InterPro" id="IPR051817">
    <property type="entry name" value="FDH_cytochrome_b556_subunit"/>
</dbReference>
<evidence type="ECO:0000256" key="4">
    <source>
        <dbReference type="ARBA" id="ARBA00022692"/>
    </source>
</evidence>
<feature type="transmembrane region" description="Helical" evidence="7">
    <location>
        <begin position="301"/>
        <end position="322"/>
    </location>
</feature>
<protein>
    <recommendedName>
        <fullName evidence="9">Ni/Fe-hydrogenase 2 integral membrane subunit HybB</fullName>
    </recommendedName>
</protein>
<reference evidence="8" key="1">
    <citation type="journal article" date="2020" name="mSystems">
        <title>Genome- and Community-Level Interaction Insights into Carbon Utilization and Element Cycling Functions of Hydrothermarchaeota in Hydrothermal Sediment.</title>
        <authorList>
            <person name="Zhou Z."/>
            <person name="Liu Y."/>
            <person name="Xu W."/>
            <person name="Pan J."/>
            <person name="Luo Z.H."/>
            <person name="Li M."/>
        </authorList>
    </citation>
    <scope>NUCLEOTIDE SEQUENCE [LARGE SCALE GENOMIC DNA]</scope>
    <source>
        <strain evidence="8">SpSt-788</strain>
    </source>
</reference>
<feature type="transmembrane region" description="Helical" evidence="7">
    <location>
        <begin position="105"/>
        <end position="122"/>
    </location>
</feature>
<feature type="transmembrane region" description="Helical" evidence="7">
    <location>
        <begin position="32"/>
        <end position="53"/>
    </location>
</feature>
<keyword evidence="6 7" id="KW-0472">Membrane</keyword>
<keyword evidence="4 7" id="KW-0812">Transmembrane</keyword>
<organism evidence="8">
    <name type="scientific">Thermodesulfovibrio aggregans</name>
    <dbReference type="NCBI Taxonomy" id="86166"/>
    <lineage>
        <taxon>Bacteria</taxon>
        <taxon>Pseudomonadati</taxon>
        <taxon>Nitrospirota</taxon>
        <taxon>Thermodesulfovibrionia</taxon>
        <taxon>Thermodesulfovibrionales</taxon>
        <taxon>Thermodesulfovibrionaceae</taxon>
        <taxon>Thermodesulfovibrio</taxon>
    </lineage>
</organism>
<feature type="transmembrane region" description="Helical" evidence="7">
    <location>
        <begin position="142"/>
        <end position="170"/>
    </location>
</feature>
<dbReference type="PANTHER" id="PTHR30074">
    <property type="entry name" value="FORMATE DEHYDROGENASE, NITRATE-INDUCIBLE, CYTOCHROME B556 FDN SUBUNIT"/>
    <property type="match status" value="1"/>
</dbReference>
<evidence type="ECO:0000256" key="7">
    <source>
        <dbReference type="SAM" id="Phobius"/>
    </source>
</evidence>
<evidence type="ECO:0000256" key="1">
    <source>
        <dbReference type="ARBA" id="ARBA00004651"/>
    </source>
</evidence>
<accession>A0A7C4EKL8</accession>
<feature type="transmembrane region" description="Helical" evidence="7">
    <location>
        <begin position="370"/>
        <end position="388"/>
    </location>
</feature>
<keyword evidence="5 7" id="KW-1133">Transmembrane helix</keyword>
<comment type="caution">
    <text evidence="8">The sequence shown here is derived from an EMBL/GenBank/DDBJ whole genome shotgun (WGS) entry which is preliminary data.</text>
</comment>
<dbReference type="PANTHER" id="PTHR30074:SF4">
    <property type="entry name" value="NI_FE-HYDROGENASE 2 B-TYPE CYTOCHROME SUBUNIT-RELATED"/>
    <property type="match status" value="1"/>
</dbReference>
<evidence type="ECO:0008006" key="9">
    <source>
        <dbReference type="Google" id="ProtNLM"/>
    </source>
</evidence>
<keyword evidence="3" id="KW-1003">Cell membrane</keyword>
<comment type="similarity">
    <text evidence="2">Belongs to the NrfD family.</text>
</comment>
<dbReference type="AlphaFoldDB" id="A0A7C4EKL8"/>
<dbReference type="GO" id="GO:0005886">
    <property type="term" value="C:plasma membrane"/>
    <property type="evidence" value="ECO:0007669"/>
    <property type="project" value="UniProtKB-SubCell"/>
</dbReference>